<name>A0A5C6DMY0_9BACT</name>
<dbReference type="Proteomes" id="UP000315471">
    <property type="component" value="Unassembled WGS sequence"/>
</dbReference>
<gene>
    <name evidence="1" type="ORF">Q31b_43020</name>
</gene>
<keyword evidence="2" id="KW-1185">Reference proteome</keyword>
<dbReference type="AlphaFoldDB" id="A0A5C6DMY0"/>
<reference evidence="1 2" key="1">
    <citation type="submission" date="2019-02" db="EMBL/GenBank/DDBJ databases">
        <title>Deep-cultivation of Planctomycetes and their phenomic and genomic characterization uncovers novel biology.</title>
        <authorList>
            <person name="Wiegand S."/>
            <person name="Jogler M."/>
            <person name="Boedeker C."/>
            <person name="Pinto D."/>
            <person name="Vollmers J."/>
            <person name="Rivas-Marin E."/>
            <person name="Kohn T."/>
            <person name="Peeters S.H."/>
            <person name="Heuer A."/>
            <person name="Rast P."/>
            <person name="Oberbeckmann S."/>
            <person name="Bunk B."/>
            <person name="Jeske O."/>
            <person name="Meyerdierks A."/>
            <person name="Storesund J.E."/>
            <person name="Kallscheuer N."/>
            <person name="Luecker S."/>
            <person name="Lage O.M."/>
            <person name="Pohl T."/>
            <person name="Merkel B.J."/>
            <person name="Hornburger P."/>
            <person name="Mueller R.-W."/>
            <person name="Bruemmer F."/>
            <person name="Labrenz M."/>
            <person name="Spormann A.M."/>
            <person name="Op Den Camp H."/>
            <person name="Overmann J."/>
            <person name="Amann R."/>
            <person name="Jetten M.S.M."/>
            <person name="Mascher T."/>
            <person name="Medema M.H."/>
            <person name="Devos D.P."/>
            <person name="Kaster A.-K."/>
            <person name="Ovreas L."/>
            <person name="Rohde M."/>
            <person name="Galperin M.Y."/>
            <person name="Jogler C."/>
        </authorList>
    </citation>
    <scope>NUCLEOTIDE SEQUENCE [LARGE SCALE GENOMIC DNA]</scope>
    <source>
        <strain evidence="1 2">Q31b</strain>
    </source>
</reference>
<evidence type="ECO:0000313" key="1">
    <source>
        <dbReference type="EMBL" id="TWU37514.1"/>
    </source>
</evidence>
<evidence type="ECO:0000313" key="2">
    <source>
        <dbReference type="Proteomes" id="UP000315471"/>
    </source>
</evidence>
<protein>
    <submittedName>
        <fullName evidence="1">Uncharacterized protein</fullName>
    </submittedName>
</protein>
<proteinExistence type="predicted"/>
<accession>A0A5C6DMY0</accession>
<organism evidence="1 2">
    <name type="scientific">Novipirellula aureliae</name>
    <dbReference type="NCBI Taxonomy" id="2527966"/>
    <lineage>
        <taxon>Bacteria</taxon>
        <taxon>Pseudomonadati</taxon>
        <taxon>Planctomycetota</taxon>
        <taxon>Planctomycetia</taxon>
        <taxon>Pirellulales</taxon>
        <taxon>Pirellulaceae</taxon>
        <taxon>Novipirellula</taxon>
    </lineage>
</organism>
<dbReference type="EMBL" id="SJPY01000007">
    <property type="protein sequence ID" value="TWU37514.1"/>
    <property type="molecule type" value="Genomic_DNA"/>
</dbReference>
<comment type="caution">
    <text evidence="1">The sequence shown here is derived from an EMBL/GenBank/DDBJ whole genome shotgun (WGS) entry which is preliminary data.</text>
</comment>
<sequence length="132" mass="14522">MLDYIVTTKPRLRLLVDKEINTLIAGATTQHRAMPHLVELGNPDCPIRLVRIDLGGAPSHVAKKLGDDVRKRQSHSAYSKLIAKSNLMLVVVTATPTKKKLIEAEIVKRTWPKGIRFSVTVVSSLSAYLGAL</sequence>